<accession>A0A975EZW4</accession>
<dbReference type="GO" id="GO:0009073">
    <property type="term" value="P:aromatic amino acid family biosynthetic process"/>
    <property type="evidence" value="ECO:0007669"/>
    <property type="project" value="UniProtKB-UniRule"/>
</dbReference>
<reference evidence="3" key="2">
    <citation type="journal article" date="2021" name="Microbiol. Resour. Announc.">
        <title>Complete Genome Sequences of Three Human Oral Treponema parvum Isolates.</title>
        <authorList>
            <person name="Zeng H."/>
            <person name="Watt R.M."/>
        </authorList>
    </citation>
    <scope>NUCLEOTIDE SEQUENCE</scope>
    <source>
        <strain evidence="3">ATCC 700773</strain>
    </source>
</reference>
<dbReference type="InterPro" id="IPR008243">
    <property type="entry name" value="Chorismate_mutase_AroH"/>
</dbReference>
<dbReference type="GO" id="GO:0046417">
    <property type="term" value="P:chorismate metabolic process"/>
    <property type="evidence" value="ECO:0007669"/>
    <property type="project" value="TreeGrafter"/>
</dbReference>
<dbReference type="GO" id="GO:0004106">
    <property type="term" value="F:chorismate mutase activity"/>
    <property type="evidence" value="ECO:0007669"/>
    <property type="project" value="UniProtKB-UniRule"/>
</dbReference>
<keyword evidence="2 3" id="KW-0413">Isomerase</keyword>
<evidence type="ECO:0000313" key="4">
    <source>
        <dbReference type="Proteomes" id="UP000671995"/>
    </source>
</evidence>
<dbReference type="AlphaFoldDB" id="A0A975EZW4"/>
<dbReference type="SUPFAM" id="SSF55298">
    <property type="entry name" value="YjgF-like"/>
    <property type="match status" value="1"/>
</dbReference>
<evidence type="ECO:0000256" key="2">
    <source>
        <dbReference type="PROSITE-ProRule" id="PRU00514"/>
    </source>
</evidence>
<evidence type="ECO:0000256" key="1">
    <source>
        <dbReference type="NCBIfam" id="TIGR01796"/>
    </source>
</evidence>
<keyword evidence="2" id="KW-0057">Aromatic amino acid biosynthesis</keyword>
<protein>
    <recommendedName>
        <fullName evidence="1 2">chorismate mutase</fullName>
        <ecNumber evidence="1 2">5.4.99.5</ecNumber>
    </recommendedName>
</protein>
<dbReference type="EMBL" id="CP054257">
    <property type="protein sequence ID" value="QTQ11886.1"/>
    <property type="molecule type" value="Genomic_DNA"/>
</dbReference>
<dbReference type="PROSITE" id="PS51167">
    <property type="entry name" value="CHORISMATE_MUT_1"/>
    <property type="match status" value="1"/>
</dbReference>
<dbReference type="PANTHER" id="PTHR21164:SF0">
    <property type="entry name" value="CHORISMATE MUTASE AROH"/>
    <property type="match status" value="1"/>
</dbReference>
<dbReference type="RefSeq" id="WP_210116599.1">
    <property type="nucleotide sequence ID" value="NZ_CP054257.1"/>
</dbReference>
<dbReference type="Proteomes" id="UP000671995">
    <property type="component" value="Chromosome"/>
</dbReference>
<dbReference type="EC" id="5.4.99.5" evidence="1 2"/>
<reference evidence="3" key="1">
    <citation type="submission" date="2020-05" db="EMBL/GenBank/DDBJ databases">
        <authorList>
            <person name="Zeng H."/>
            <person name="Chan Y.K."/>
            <person name="Watt R.M."/>
        </authorList>
    </citation>
    <scope>NUCLEOTIDE SEQUENCE</scope>
    <source>
        <strain evidence="3">ATCC 700773</strain>
    </source>
</reference>
<keyword evidence="2" id="KW-0028">Amino-acid biosynthesis</keyword>
<dbReference type="NCBIfam" id="TIGR01796">
    <property type="entry name" value="CM_mono_aroH"/>
    <property type="match status" value="1"/>
</dbReference>
<dbReference type="InterPro" id="IPR035959">
    <property type="entry name" value="RutC-like_sf"/>
</dbReference>
<dbReference type="PANTHER" id="PTHR21164">
    <property type="entry name" value="CHORISMATE MUTASE"/>
    <property type="match status" value="1"/>
</dbReference>
<sequence length="127" mass="13894">MDGKRLYGIRGAVNVEDTEDSIKKCVGDMCKALFEENKISSEDIVSIQFTMTDDISALNAATALRKSDCGTDVSKCALFCAKEPKIKNSMPLMIRVLVTAYMSEGSDVKHVFMGKAAALRPDIFKTC</sequence>
<dbReference type="GO" id="GO:0008652">
    <property type="term" value="P:amino acid biosynthetic process"/>
    <property type="evidence" value="ECO:0007669"/>
    <property type="project" value="UniProtKB-UniRule"/>
</dbReference>
<proteinExistence type="predicted"/>
<evidence type="ECO:0000313" key="3">
    <source>
        <dbReference type="EMBL" id="QTQ11886.1"/>
    </source>
</evidence>
<dbReference type="Pfam" id="PF07736">
    <property type="entry name" value="CM_1"/>
    <property type="match status" value="1"/>
</dbReference>
<name>A0A975EZW4_9SPIR</name>
<comment type="catalytic activity">
    <reaction evidence="2">
        <text>chorismate = prephenate</text>
        <dbReference type="Rhea" id="RHEA:13897"/>
        <dbReference type="ChEBI" id="CHEBI:29748"/>
        <dbReference type="ChEBI" id="CHEBI:29934"/>
        <dbReference type="EC" id="5.4.99.5"/>
    </reaction>
</comment>
<dbReference type="Gene3D" id="3.30.1330.40">
    <property type="entry name" value="RutC-like"/>
    <property type="match status" value="1"/>
</dbReference>
<gene>
    <name evidence="3" type="primary">aroH</name>
    <name evidence="3" type="ORF">HRI96_06545</name>
</gene>
<organism evidence="3 4">
    <name type="scientific">Treponema parvum</name>
    <dbReference type="NCBI Taxonomy" id="138851"/>
    <lineage>
        <taxon>Bacteria</taxon>
        <taxon>Pseudomonadati</taxon>
        <taxon>Spirochaetota</taxon>
        <taxon>Spirochaetia</taxon>
        <taxon>Spirochaetales</taxon>
        <taxon>Treponemataceae</taxon>
        <taxon>Treponema</taxon>
    </lineage>
</organism>